<dbReference type="EMBL" id="CAJNNV010027311">
    <property type="protein sequence ID" value="CAE8620075.1"/>
    <property type="molecule type" value="Genomic_DNA"/>
</dbReference>
<evidence type="ECO:0000313" key="2">
    <source>
        <dbReference type="Proteomes" id="UP000654075"/>
    </source>
</evidence>
<dbReference type="AlphaFoldDB" id="A0A813FZU3"/>
<feature type="non-terminal residue" evidence="1">
    <location>
        <position position="123"/>
    </location>
</feature>
<reference evidence="1" key="1">
    <citation type="submission" date="2021-02" db="EMBL/GenBank/DDBJ databases">
        <authorList>
            <person name="Dougan E. K."/>
            <person name="Rhodes N."/>
            <person name="Thang M."/>
            <person name="Chan C."/>
        </authorList>
    </citation>
    <scope>NUCLEOTIDE SEQUENCE</scope>
</reference>
<accession>A0A813FZU3</accession>
<organism evidence="1 2">
    <name type="scientific">Polarella glacialis</name>
    <name type="common">Dinoflagellate</name>
    <dbReference type="NCBI Taxonomy" id="89957"/>
    <lineage>
        <taxon>Eukaryota</taxon>
        <taxon>Sar</taxon>
        <taxon>Alveolata</taxon>
        <taxon>Dinophyceae</taxon>
        <taxon>Suessiales</taxon>
        <taxon>Suessiaceae</taxon>
        <taxon>Polarella</taxon>
    </lineage>
</organism>
<protein>
    <submittedName>
        <fullName evidence="1">Uncharacterized protein</fullName>
    </submittedName>
</protein>
<feature type="non-terminal residue" evidence="1">
    <location>
        <position position="1"/>
    </location>
</feature>
<gene>
    <name evidence="1" type="ORF">PGLA1383_LOCUS37644</name>
</gene>
<keyword evidence="2" id="KW-1185">Reference proteome</keyword>
<sequence>ALDDVTLLAAEDRFRRPPLEILDGLLGDFGSTRIAELGIPGVGLLPWDSEAGAPSLLRLDQVLTQVACQVAPAASGALGLELTSRSTGLLHEAAGWAGKPGAPQLTQDECCKWFQVFVQHKIM</sequence>
<name>A0A813FZU3_POLGL</name>
<dbReference type="Proteomes" id="UP000654075">
    <property type="component" value="Unassembled WGS sequence"/>
</dbReference>
<evidence type="ECO:0000313" key="1">
    <source>
        <dbReference type="EMBL" id="CAE8620075.1"/>
    </source>
</evidence>
<comment type="caution">
    <text evidence="1">The sequence shown here is derived from an EMBL/GenBank/DDBJ whole genome shotgun (WGS) entry which is preliminary data.</text>
</comment>
<proteinExistence type="predicted"/>